<dbReference type="Proteomes" id="UP001208017">
    <property type="component" value="Unassembled WGS sequence"/>
</dbReference>
<accession>A0ABT3X895</accession>
<dbReference type="InterPro" id="IPR027417">
    <property type="entry name" value="P-loop_NTPase"/>
</dbReference>
<organism evidence="1 2">
    <name type="scientific">Tumebacillus lacus</name>
    <dbReference type="NCBI Taxonomy" id="2995335"/>
    <lineage>
        <taxon>Bacteria</taxon>
        <taxon>Bacillati</taxon>
        <taxon>Bacillota</taxon>
        <taxon>Bacilli</taxon>
        <taxon>Bacillales</taxon>
        <taxon>Alicyclobacillaceae</taxon>
        <taxon>Tumebacillus</taxon>
    </lineage>
</organism>
<dbReference type="Gene3D" id="3.40.50.300">
    <property type="entry name" value="P-loop containing nucleotide triphosphate hydrolases"/>
    <property type="match status" value="1"/>
</dbReference>
<protein>
    <submittedName>
        <fullName evidence="1">Chromosome partitioning protein ParA</fullName>
    </submittedName>
</protein>
<proteinExistence type="predicted"/>
<evidence type="ECO:0000313" key="1">
    <source>
        <dbReference type="EMBL" id="MCX7572122.1"/>
    </source>
</evidence>
<dbReference type="RefSeq" id="WP_267153373.1">
    <property type="nucleotide sequence ID" value="NZ_JAPMLT010000016.1"/>
</dbReference>
<gene>
    <name evidence="1" type="ORF">OS242_19550</name>
</gene>
<reference evidence="1 2" key="1">
    <citation type="submission" date="2022-11" db="EMBL/GenBank/DDBJ databases">
        <title>Study of microbial diversity in lake waters.</title>
        <authorList>
            <person name="Zhang J."/>
        </authorList>
    </citation>
    <scope>NUCLEOTIDE SEQUENCE [LARGE SCALE GENOMIC DNA]</scope>
    <source>
        <strain evidence="1 2">DT12</strain>
    </source>
</reference>
<dbReference type="EMBL" id="JAPMLT010000016">
    <property type="protein sequence ID" value="MCX7572122.1"/>
    <property type="molecule type" value="Genomic_DNA"/>
</dbReference>
<evidence type="ECO:0000313" key="2">
    <source>
        <dbReference type="Proteomes" id="UP001208017"/>
    </source>
</evidence>
<comment type="caution">
    <text evidence="1">The sequence shown here is derived from an EMBL/GenBank/DDBJ whole genome shotgun (WGS) entry which is preliminary data.</text>
</comment>
<sequence>MGQVAFWGSAHGQVATTANVIASATIIGLEYSLRTLVAHTHWSRSTLEAAFLKHAAHREESLFDFSDTGIDALERLARSGRLSPEIIQDYTKPILKDRLDLLSGTTKPDEEMFASIHEVIPGIFATANRFYNLSLIDVNSGHQNTLTKAVLGSSDLIVVNLNQNISLLERFFSKEDWPDVLNEKPFIIVLGQYDAESKYTATNIARRFRYKGPIYTVPYCTGFMDACNDRNVLDFFLRNRYVAKGHENYAFIQEVSKLGKAILEHLKIDVDAALEEGIL</sequence>
<name>A0ABT3X895_9BACL</name>
<keyword evidence="2" id="KW-1185">Reference proteome</keyword>